<reference evidence="2" key="2">
    <citation type="submission" date="2021-09" db="EMBL/GenBank/DDBJ databases">
        <authorList>
            <person name="Jia N."/>
            <person name="Wang J."/>
            <person name="Shi W."/>
            <person name="Du L."/>
            <person name="Sun Y."/>
            <person name="Zhan W."/>
            <person name="Jiang J."/>
            <person name="Wang Q."/>
            <person name="Zhang B."/>
            <person name="Ji P."/>
            <person name="Sakyi L.B."/>
            <person name="Cui X."/>
            <person name="Yuan T."/>
            <person name="Jiang B."/>
            <person name="Yang W."/>
            <person name="Lam T.T.-Y."/>
            <person name="Chang Q."/>
            <person name="Ding S."/>
            <person name="Wang X."/>
            <person name="Zhu J."/>
            <person name="Ruan X."/>
            <person name="Zhao L."/>
            <person name="Wei J."/>
            <person name="Que T."/>
            <person name="Du C."/>
            <person name="Cheng J."/>
            <person name="Dai P."/>
            <person name="Han X."/>
            <person name="Huang E."/>
            <person name="Gao Y."/>
            <person name="Liu J."/>
            <person name="Shao H."/>
            <person name="Ye R."/>
            <person name="Li L."/>
            <person name="Wei W."/>
            <person name="Wang X."/>
            <person name="Wang C."/>
            <person name="Huo Q."/>
            <person name="Li W."/>
            <person name="Guo W."/>
            <person name="Chen H."/>
            <person name="Chen S."/>
            <person name="Zhou L."/>
            <person name="Zhou L."/>
            <person name="Ni X."/>
            <person name="Tian J."/>
            <person name="Zhou Y."/>
            <person name="Sheng Y."/>
            <person name="Liu T."/>
            <person name="Pan Y."/>
            <person name="Xia L."/>
            <person name="Li J."/>
            <person name="Zhao F."/>
            <person name="Cao W."/>
        </authorList>
    </citation>
    <scope>NUCLEOTIDE SEQUENCE</scope>
    <source>
        <strain evidence="2">Rsan-2018</strain>
        <tissue evidence="2">Larvae</tissue>
    </source>
</reference>
<evidence type="ECO:0000256" key="1">
    <source>
        <dbReference type="SAM" id="MobiDB-lite"/>
    </source>
</evidence>
<dbReference type="Proteomes" id="UP000821837">
    <property type="component" value="Unassembled WGS sequence"/>
</dbReference>
<reference evidence="2" key="1">
    <citation type="journal article" date="2020" name="Cell">
        <title>Large-Scale Comparative Analyses of Tick Genomes Elucidate Their Genetic Diversity and Vector Capacities.</title>
        <authorList>
            <consortium name="Tick Genome and Microbiome Consortium (TIGMIC)"/>
            <person name="Jia N."/>
            <person name="Wang J."/>
            <person name="Shi W."/>
            <person name="Du L."/>
            <person name="Sun Y."/>
            <person name="Zhan W."/>
            <person name="Jiang J.F."/>
            <person name="Wang Q."/>
            <person name="Zhang B."/>
            <person name="Ji P."/>
            <person name="Bell-Sakyi L."/>
            <person name="Cui X.M."/>
            <person name="Yuan T.T."/>
            <person name="Jiang B.G."/>
            <person name="Yang W.F."/>
            <person name="Lam T.T."/>
            <person name="Chang Q.C."/>
            <person name="Ding S.J."/>
            <person name="Wang X.J."/>
            <person name="Zhu J.G."/>
            <person name="Ruan X.D."/>
            <person name="Zhao L."/>
            <person name="Wei J.T."/>
            <person name="Ye R.Z."/>
            <person name="Que T.C."/>
            <person name="Du C.H."/>
            <person name="Zhou Y.H."/>
            <person name="Cheng J.X."/>
            <person name="Dai P.F."/>
            <person name="Guo W.B."/>
            <person name="Han X.H."/>
            <person name="Huang E.J."/>
            <person name="Li L.F."/>
            <person name="Wei W."/>
            <person name="Gao Y.C."/>
            <person name="Liu J.Z."/>
            <person name="Shao H.Z."/>
            <person name="Wang X."/>
            <person name="Wang C.C."/>
            <person name="Yang T.C."/>
            <person name="Huo Q.B."/>
            <person name="Li W."/>
            <person name="Chen H.Y."/>
            <person name="Chen S.E."/>
            <person name="Zhou L.G."/>
            <person name="Ni X.B."/>
            <person name="Tian J.H."/>
            <person name="Sheng Y."/>
            <person name="Liu T."/>
            <person name="Pan Y.S."/>
            <person name="Xia L.Y."/>
            <person name="Li J."/>
            <person name="Zhao F."/>
            <person name="Cao W.C."/>
        </authorList>
    </citation>
    <scope>NUCLEOTIDE SEQUENCE</scope>
    <source>
        <strain evidence="2">Rsan-2018</strain>
    </source>
</reference>
<accession>A0A9D4Q802</accession>
<dbReference type="AlphaFoldDB" id="A0A9D4Q802"/>
<keyword evidence="3" id="KW-1185">Reference proteome</keyword>
<sequence>MCASWRVPWLVLGPGARPECCWPWPGLGVDANGLSWALPWTDYRSPDAAISTGTCNVRPPMRSSSRRKASSSQKSLKQTDVATQQQADEVISAKQESGGDAEAEM</sequence>
<protein>
    <submittedName>
        <fullName evidence="2">Uncharacterized protein</fullName>
    </submittedName>
</protein>
<evidence type="ECO:0000313" key="2">
    <source>
        <dbReference type="EMBL" id="KAH7969786.1"/>
    </source>
</evidence>
<comment type="caution">
    <text evidence="2">The sequence shown here is derived from an EMBL/GenBank/DDBJ whole genome shotgun (WGS) entry which is preliminary data.</text>
</comment>
<gene>
    <name evidence="2" type="ORF">HPB52_021944</name>
</gene>
<proteinExistence type="predicted"/>
<feature type="region of interest" description="Disordered" evidence="1">
    <location>
        <begin position="49"/>
        <end position="105"/>
    </location>
</feature>
<organism evidence="2 3">
    <name type="scientific">Rhipicephalus sanguineus</name>
    <name type="common">Brown dog tick</name>
    <name type="synonym">Ixodes sanguineus</name>
    <dbReference type="NCBI Taxonomy" id="34632"/>
    <lineage>
        <taxon>Eukaryota</taxon>
        <taxon>Metazoa</taxon>
        <taxon>Ecdysozoa</taxon>
        <taxon>Arthropoda</taxon>
        <taxon>Chelicerata</taxon>
        <taxon>Arachnida</taxon>
        <taxon>Acari</taxon>
        <taxon>Parasitiformes</taxon>
        <taxon>Ixodida</taxon>
        <taxon>Ixodoidea</taxon>
        <taxon>Ixodidae</taxon>
        <taxon>Rhipicephalinae</taxon>
        <taxon>Rhipicephalus</taxon>
        <taxon>Rhipicephalus</taxon>
    </lineage>
</organism>
<name>A0A9D4Q802_RHISA</name>
<dbReference type="EMBL" id="JABSTV010001248">
    <property type="protein sequence ID" value="KAH7969786.1"/>
    <property type="molecule type" value="Genomic_DNA"/>
</dbReference>
<evidence type="ECO:0000313" key="3">
    <source>
        <dbReference type="Proteomes" id="UP000821837"/>
    </source>
</evidence>
<feature type="compositionally biased region" description="Polar residues" evidence="1">
    <location>
        <begin position="78"/>
        <end position="87"/>
    </location>
</feature>